<dbReference type="Gene3D" id="3.80.10.10">
    <property type="entry name" value="Ribonuclease Inhibitor"/>
    <property type="match status" value="1"/>
</dbReference>
<protein>
    <recommendedName>
        <fullName evidence="3">NB-ARC domain-containing protein</fullName>
    </recommendedName>
</protein>
<organism evidence="2">
    <name type="scientific">Eucalyptus grandis</name>
    <name type="common">Flooded gum</name>
    <dbReference type="NCBI Taxonomy" id="71139"/>
    <lineage>
        <taxon>Eukaryota</taxon>
        <taxon>Viridiplantae</taxon>
        <taxon>Streptophyta</taxon>
        <taxon>Embryophyta</taxon>
        <taxon>Tracheophyta</taxon>
        <taxon>Spermatophyta</taxon>
        <taxon>Magnoliopsida</taxon>
        <taxon>eudicotyledons</taxon>
        <taxon>Gunneridae</taxon>
        <taxon>Pentapetalae</taxon>
        <taxon>rosids</taxon>
        <taxon>malvids</taxon>
        <taxon>Myrtales</taxon>
        <taxon>Myrtaceae</taxon>
        <taxon>Myrtoideae</taxon>
        <taxon>Eucalypteae</taxon>
        <taxon>Eucalyptus</taxon>
    </lineage>
</organism>
<dbReference type="OMA" id="MLDMNEC"/>
<evidence type="ECO:0000313" key="2">
    <source>
        <dbReference type="EMBL" id="KCW55011.1"/>
    </source>
</evidence>
<dbReference type="InParanoid" id="A0A059AMW4"/>
<dbReference type="STRING" id="71139.A0A059AMW4"/>
<dbReference type="GO" id="GO:0006952">
    <property type="term" value="P:defense response"/>
    <property type="evidence" value="ECO:0007669"/>
    <property type="project" value="UniProtKB-KW"/>
</dbReference>
<dbReference type="EMBL" id="KK198761">
    <property type="protein sequence ID" value="KCW55011.1"/>
    <property type="molecule type" value="Genomic_DNA"/>
</dbReference>
<dbReference type="SUPFAM" id="SSF52047">
    <property type="entry name" value="RNI-like"/>
    <property type="match status" value="1"/>
</dbReference>
<accession>A0A059AMW4</accession>
<dbReference type="Gramene" id="KCW55011">
    <property type="protein sequence ID" value="KCW55011"/>
    <property type="gene ID" value="EUGRSUZ_I00985"/>
</dbReference>
<dbReference type="AlphaFoldDB" id="A0A059AMW4"/>
<dbReference type="eggNOG" id="ENOG502QSSA">
    <property type="taxonomic scope" value="Eukaryota"/>
</dbReference>
<dbReference type="PANTHER" id="PTHR36766">
    <property type="entry name" value="PLANT BROAD-SPECTRUM MILDEW RESISTANCE PROTEIN RPW8"/>
    <property type="match status" value="1"/>
</dbReference>
<name>A0A059AMW4_EUCGR</name>
<proteinExistence type="predicted"/>
<evidence type="ECO:0008006" key="3">
    <source>
        <dbReference type="Google" id="ProtNLM"/>
    </source>
</evidence>
<dbReference type="InterPro" id="IPR032675">
    <property type="entry name" value="LRR_dom_sf"/>
</dbReference>
<sequence>MRFERMTVPFLSMGQLRLPCLQKISFFMCNISQASTSDDAKISDAIPGLVELHIDYCSDLMALPDDICEIKLLKKLSITNCHNLSTLPEQIGQLVSLEVVKLNSCTNLSQVPDSFRTLQDLISLNISDCLSLSTLPDQIGQLVNLKSMNMRGCLRLSKLPRSIMRLRNLRKVVCDKEKEGLWVPLKSSLNSLKIIASKEEANLNWLND</sequence>
<gene>
    <name evidence="2" type="ORF">EUGRSUZ_I00985</name>
</gene>
<dbReference type="PANTHER" id="PTHR36766:SF3">
    <property type="entry name" value="RPW8 DOMAIN-CONTAINING PROTEIN"/>
    <property type="match status" value="1"/>
</dbReference>
<reference evidence="2" key="1">
    <citation type="submission" date="2013-07" db="EMBL/GenBank/DDBJ databases">
        <title>The genome of Eucalyptus grandis.</title>
        <authorList>
            <person name="Schmutz J."/>
            <person name="Hayes R."/>
            <person name="Myburg A."/>
            <person name="Tuskan G."/>
            <person name="Grattapaglia D."/>
            <person name="Rokhsar D.S."/>
        </authorList>
    </citation>
    <scope>NUCLEOTIDE SEQUENCE</scope>
    <source>
        <tissue evidence="2">Leaf extractions</tissue>
    </source>
</reference>
<evidence type="ECO:0000256" key="1">
    <source>
        <dbReference type="ARBA" id="ARBA00022821"/>
    </source>
</evidence>
<keyword evidence="1" id="KW-0611">Plant defense</keyword>